<dbReference type="AlphaFoldDB" id="A0A0C2X0E1"/>
<sequence>MIPWQGYNTVVNEASNSVHIAKLTSTGTPLADMALSPRTPPLAESPLFAEHGTLVDVEPALLK</sequence>
<protein>
    <submittedName>
        <fullName evidence="1">Uncharacterized protein</fullName>
    </submittedName>
</protein>
<dbReference type="EMBL" id="KN818274">
    <property type="protein sequence ID" value="KIL62148.1"/>
    <property type="molecule type" value="Genomic_DNA"/>
</dbReference>
<evidence type="ECO:0000313" key="2">
    <source>
        <dbReference type="Proteomes" id="UP000054549"/>
    </source>
</evidence>
<organism evidence="1 2">
    <name type="scientific">Amanita muscaria (strain Koide BX008)</name>
    <dbReference type="NCBI Taxonomy" id="946122"/>
    <lineage>
        <taxon>Eukaryota</taxon>
        <taxon>Fungi</taxon>
        <taxon>Dikarya</taxon>
        <taxon>Basidiomycota</taxon>
        <taxon>Agaricomycotina</taxon>
        <taxon>Agaricomycetes</taxon>
        <taxon>Agaricomycetidae</taxon>
        <taxon>Agaricales</taxon>
        <taxon>Pluteineae</taxon>
        <taxon>Amanitaceae</taxon>
        <taxon>Amanita</taxon>
    </lineage>
</organism>
<gene>
    <name evidence="1" type="ORF">M378DRAFT_12989</name>
</gene>
<evidence type="ECO:0000313" key="1">
    <source>
        <dbReference type="EMBL" id="KIL62148.1"/>
    </source>
</evidence>
<dbReference type="InParanoid" id="A0A0C2X0E1"/>
<dbReference type="HOGENOM" id="CLU_2885322_0_0_1"/>
<dbReference type="Proteomes" id="UP000054549">
    <property type="component" value="Unassembled WGS sequence"/>
</dbReference>
<proteinExistence type="predicted"/>
<name>A0A0C2X0E1_AMAMK</name>
<accession>A0A0C2X0E1</accession>
<reference evidence="1 2" key="1">
    <citation type="submission" date="2014-04" db="EMBL/GenBank/DDBJ databases">
        <title>Evolutionary Origins and Diversification of the Mycorrhizal Mutualists.</title>
        <authorList>
            <consortium name="DOE Joint Genome Institute"/>
            <consortium name="Mycorrhizal Genomics Consortium"/>
            <person name="Kohler A."/>
            <person name="Kuo A."/>
            <person name="Nagy L.G."/>
            <person name="Floudas D."/>
            <person name="Copeland A."/>
            <person name="Barry K.W."/>
            <person name="Cichocki N."/>
            <person name="Veneault-Fourrey C."/>
            <person name="LaButti K."/>
            <person name="Lindquist E.A."/>
            <person name="Lipzen A."/>
            <person name="Lundell T."/>
            <person name="Morin E."/>
            <person name="Murat C."/>
            <person name="Riley R."/>
            <person name="Ohm R."/>
            <person name="Sun H."/>
            <person name="Tunlid A."/>
            <person name="Henrissat B."/>
            <person name="Grigoriev I.V."/>
            <person name="Hibbett D.S."/>
            <person name="Martin F."/>
        </authorList>
    </citation>
    <scope>NUCLEOTIDE SEQUENCE [LARGE SCALE GENOMIC DNA]</scope>
    <source>
        <strain evidence="1 2">Koide BX008</strain>
    </source>
</reference>
<keyword evidence="2" id="KW-1185">Reference proteome</keyword>